<dbReference type="SUPFAM" id="SSF48452">
    <property type="entry name" value="TPR-like"/>
    <property type="match status" value="1"/>
</dbReference>
<feature type="region of interest" description="Disordered" evidence="1">
    <location>
        <begin position="140"/>
        <end position="183"/>
    </location>
</feature>
<accession>A0AAF0BKJ3</accession>
<dbReference type="KEGG" id="gso:PH603_10800"/>
<evidence type="ECO:0000256" key="1">
    <source>
        <dbReference type="SAM" id="MobiDB-lite"/>
    </source>
</evidence>
<gene>
    <name evidence="2" type="ORF">PH603_10800</name>
</gene>
<proteinExistence type="predicted"/>
<dbReference type="EMBL" id="CP116805">
    <property type="protein sequence ID" value="WCL53027.1"/>
    <property type="molecule type" value="Genomic_DNA"/>
</dbReference>
<evidence type="ECO:0000313" key="2">
    <source>
        <dbReference type="EMBL" id="WCL53027.1"/>
    </source>
</evidence>
<protein>
    <recommendedName>
        <fullName evidence="4">Tetratricopeptide repeat protein</fullName>
    </recommendedName>
</protein>
<feature type="compositionally biased region" description="Low complexity" evidence="1">
    <location>
        <begin position="168"/>
        <end position="179"/>
    </location>
</feature>
<dbReference type="AlphaFoldDB" id="A0AAF0BKJ3"/>
<keyword evidence="3" id="KW-1185">Reference proteome</keyword>
<organism evidence="2 3">
    <name type="scientific">Gimibacter soli</name>
    <dbReference type="NCBI Taxonomy" id="3024400"/>
    <lineage>
        <taxon>Bacteria</taxon>
        <taxon>Pseudomonadati</taxon>
        <taxon>Pseudomonadota</taxon>
        <taxon>Alphaproteobacteria</taxon>
        <taxon>Kordiimonadales</taxon>
        <taxon>Temperatibacteraceae</taxon>
        <taxon>Gimibacter</taxon>
    </lineage>
</organism>
<dbReference type="RefSeq" id="WP_289502539.1">
    <property type="nucleotide sequence ID" value="NZ_CP116805.1"/>
</dbReference>
<sequence length="963" mass="105671">MTFSEGVQGKLRQMLWALLVLLSLPVMAVDFGTIAVRVGQHTDYSRAVFDLPREVPYSVRTDGSTLTIRIEAGFDADLGAIRRGVLRGMAAPSISRDGDITTVTVTMPAGAGPRHFRSGSSIVLDVMDVAPASVVSGQSVAPASAAERNAPSRPQPTPPAETPREEPATTPTPSTETPAFEGRSADYPRLQPAFRALAEGGVQLALPITAPDVGLAFFKRSTEAWLVVDRPFAVDADALVRGSQGVVTSVARVDHPDATILRLGLEGDPSLSVMRDGAGWQLSFKPLRTAPRFPLKPIKRIDTPAGQQIFIASGAAGRRIAVTDPLIGDDLVIVPLVEGGQGMAEAFRYTVAEVGETAQGIVVVPYSDEVRVERFRDGVAVMSGDARYAEGDAARDQALRRLIDFNAWRQGEVEDYYEVRTRLLYALSLRPTDDRNEARWDLARFYLAHGRATEALAILEMMLDEDPALSGNGEYLAVRGVANVKKGRLQAADADLSNDSLTAEQDVSLWKVLVDEGLNRPERALADYRRGVDVLGPYDDRDKADIQLAVIRAAMKTGDMDLAKRELELLGGVALTDRQLSERVLLSARIDEQEGREEDALIAYDSLAMAPQRGIGAEARHVRAAHDIRKGILSGTEAIETLEQLRYAWRGNGLEFDLLNELADLYFAAGRYEEGLERLRVGVTYFPDRAREARMSAKMSQVFRRLYLEGEADRMDPVAAIGLFYKFRELTPLGADGDAMIRRLADRLVALDLIDQAAELLEYQVKVRTEGAPRAAIASRLAKLYLLNSDPERALGTLRATREPQLPVEIELDRRLVEARALTELGRYEEAEVLIEEDNDRASNLLRADIYWQSKDWPKMVDAGLKLLEGKGTGGEPLEPGDRVQLLRLAIAMTFDENKTGLAVLRRRFAEDMKQGEFSNAFALLTGPQDLSGGEISQIVSQIANVSSLQSFLKDYRNDFSGD</sequence>
<name>A0AAF0BKJ3_9PROT</name>
<dbReference type="Gene3D" id="1.25.40.10">
    <property type="entry name" value="Tetratricopeptide repeat domain"/>
    <property type="match status" value="2"/>
</dbReference>
<evidence type="ECO:0000313" key="3">
    <source>
        <dbReference type="Proteomes" id="UP001217500"/>
    </source>
</evidence>
<dbReference type="Proteomes" id="UP001217500">
    <property type="component" value="Chromosome"/>
</dbReference>
<dbReference type="InterPro" id="IPR011990">
    <property type="entry name" value="TPR-like_helical_dom_sf"/>
</dbReference>
<evidence type="ECO:0008006" key="4">
    <source>
        <dbReference type="Google" id="ProtNLM"/>
    </source>
</evidence>
<reference evidence="2" key="1">
    <citation type="submission" date="2023-01" db="EMBL/GenBank/DDBJ databases">
        <title>The genome sequence of Kordiimonadaceae bacterium 6D33.</title>
        <authorList>
            <person name="Liu Y."/>
        </authorList>
    </citation>
    <scope>NUCLEOTIDE SEQUENCE</scope>
    <source>
        <strain evidence="2">6D33</strain>
    </source>
</reference>